<reference evidence="1 2" key="1">
    <citation type="submission" date="2021-03" db="EMBL/GenBank/DDBJ databases">
        <title>Genomic Encyclopedia of Type Strains, Phase IV (KMG-IV): sequencing the most valuable type-strain genomes for metagenomic binning, comparative biology and taxonomic classification.</title>
        <authorList>
            <person name="Goeker M."/>
        </authorList>
    </citation>
    <scope>NUCLEOTIDE SEQUENCE [LARGE SCALE GENOMIC DNA]</scope>
    <source>
        <strain evidence="1 2">DSM 41954</strain>
    </source>
</reference>
<dbReference type="Proteomes" id="UP000756710">
    <property type="component" value="Unassembled WGS sequence"/>
</dbReference>
<evidence type="ECO:0000313" key="1">
    <source>
        <dbReference type="EMBL" id="MBP2062316.1"/>
    </source>
</evidence>
<accession>A0ABS4MRF7</accession>
<keyword evidence="2" id="KW-1185">Reference proteome</keyword>
<organism evidence="1 2">
    <name type="scientific">Streptomyces iranensis</name>
    <dbReference type="NCBI Taxonomy" id="576784"/>
    <lineage>
        <taxon>Bacteria</taxon>
        <taxon>Bacillati</taxon>
        <taxon>Actinomycetota</taxon>
        <taxon>Actinomycetes</taxon>
        <taxon>Kitasatosporales</taxon>
        <taxon>Streptomycetaceae</taxon>
        <taxon>Streptomyces</taxon>
        <taxon>Streptomyces violaceusniger group</taxon>
    </lineage>
</organism>
<sequence length="53" mass="5732">MHISGLVGTDEWHTVDERPYVACIAPALLGRGKSGLEGGIWLRVRKSARSGAR</sequence>
<evidence type="ECO:0008006" key="3">
    <source>
        <dbReference type="Google" id="ProtNLM"/>
    </source>
</evidence>
<comment type="caution">
    <text evidence="1">The sequence shown here is derived from an EMBL/GenBank/DDBJ whole genome shotgun (WGS) entry which is preliminary data.</text>
</comment>
<protein>
    <recommendedName>
        <fullName evidence="3">Transposase</fullName>
    </recommendedName>
</protein>
<name>A0ABS4MRF7_9ACTN</name>
<evidence type="ECO:0000313" key="2">
    <source>
        <dbReference type="Proteomes" id="UP000756710"/>
    </source>
</evidence>
<dbReference type="EMBL" id="JAGGLR010000008">
    <property type="protein sequence ID" value="MBP2062316.1"/>
    <property type="molecule type" value="Genomic_DNA"/>
</dbReference>
<proteinExistence type="predicted"/>
<gene>
    <name evidence="1" type="ORF">J2Z30_003332</name>
</gene>